<evidence type="ECO:0008006" key="4">
    <source>
        <dbReference type="Google" id="ProtNLM"/>
    </source>
</evidence>
<dbReference type="OrthoDB" id="6417973at2759"/>
<sequence length="328" mass="37831">MWIFILIISVIVKVTSGSISCSQDAFDQCKQPVIFDRIPVSADEFTTLCPELLNYVKCFKEFEETCPEENISFFRKEEYEGMISEFTELCDPESLINAVVIDNLQCLNETFSNTTCVSESGVLIANYKAPIPGVPIEERYLIPSDIFCLRDIMDASCVVKDIAKNCGQLMKDAAVEILRGSFYVQQSCSIGDARDLLEKIDTFPLSQKAKDYVTEVLNKLIETKLTVPFFSVLMKEHSKERRHYIGMKSSDIPSESFNTSIVPKWFQFYLYGNSYIEHRFGLPMFFIDIEKQPRIPFRNGRILYSEDMFPEKDALKFKNEHKNFHMLL</sequence>
<reference evidence="2" key="1">
    <citation type="submission" date="2020-08" db="EMBL/GenBank/DDBJ databases">
        <title>Multicomponent nature underlies the extraordinary mechanical properties of spider dragline silk.</title>
        <authorList>
            <person name="Kono N."/>
            <person name="Nakamura H."/>
            <person name="Mori M."/>
            <person name="Yoshida Y."/>
            <person name="Ohtoshi R."/>
            <person name="Malay A.D."/>
            <person name="Moran D.A.P."/>
            <person name="Tomita M."/>
            <person name="Numata K."/>
            <person name="Arakawa K."/>
        </authorList>
    </citation>
    <scope>NUCLEOTIDE SEQUENCE</scope>
</reference>
<dbReference type="EMBL" id="BMAW01074535">
    <property type="protein sequence ID" value="GFT92643.1"/>
    <property type="molecule type" value="Genomic_DNA"/>
</dbReference>
<evidence type="ECO:0000313" key="2">
    <source>
        <dbReference type="EMBL" id="GFT92643.1"/>
    </source>
</evidence>
<dbReference type="AlphaFoldDB" id="A0A8X6U8Q7"/>
<evidence type="ECO:0000313" key="3">
    <source>
        <dbReference type="Proteomes" id="UP000887013"/>
    </source>
</evidence>
<evidence type="ECO:0000256" key="1">
    <source>
        <dbReference type="SAM" id="SignalP"/>
    </source>
</evidence>
<dbReference type="Proteomes" id="UP000887013">
    <property type="component" value="Unassembled WGS sequence"/>
</dbReference>
<keyword evidence="3" id="KW-1185">Reference proteome</keyword>
<feature type="chain" id="PRO_5036462560" description="DUF19 domain-containing protein" evidence="1">
    <location>
        <begin position="18"/>
        <end position="328"/>
    </location>
</feature>
<proteinExistence type="predicted"/>
<keyword evidence="1" id="KW-0732">Signal</keyword>
<protein>
    <recommendedName>
        <fullName evidence="4">DUF19 domain-containing protein</fullName>
    </recommendedName>
</protein>
<gene>
    <name evidence="2" type="primary">NCL1_46481</name>
    <name evidence="2" type="ORF">NPIL_170791</name>
</gene>
<name>A0A8X6U8Q7_NEPPI</name>
<feature type="signal peptide" evidence="1">
    <location>
        <begin position="1"/>
        <end position="17"/>
    </location>
</feature>
<comment type="caution">
    <text evidence="2">The sequence shown here is derived from an EMBL/GenBank/DDBJ whole genome shotgun (WGS) entry which is preliminary data.</text>
</comment>
<accession>A0A8X6U8Q7</accession>
<organism evidence="2 3">
    <name type="scientific">Nephila pilipes</name>
    <name type="common">Giant wood spider</name>
    <name type="synonym">Nephila maculata</name>
    <dbReference type="NCBI Taxonomy" id="299642"/>
    <lineage>
        <taxon>Eukaryota</taxon>
        <taxon>Metazoa</taxon>
        <taxon>Ecdysozoa</taxon>
        <taxon>Arthropoda</taxon>
        <taxon>Chelicerata</taxon>
        <taxon>Arachnida</taxon>
        <taxon>Araneae</taxon>
        <taxon>Araneomorphae</taxon>
        <taxon>Entelegynae</taxon>
        <taxon>Araneoidea</taxon>
        <taxon>Nephilidae</taxon>
        <taxon>Nephila</taxon>
    </lineage>
</organism>